<keyword evidence="3 6" id="KW-1133">Transmembrane helix</keyword>
<reference evidence="7 8" key="1">
    <citation type="submission" date="2018-06" db="EMBL/GenBank/DDBJ databases">
        <authorList>
            <consortium name="Pathogen Informatics"/>
            <person name="Doyle S."/>
        </authorList>
    </citation>
    <scope>NUCLEOTIDE SEQUENCE [LARGE SCALE GENOMIC DNA]</scope>
    <source>
        <strain evidence="7 8">NCTC11820</strain>
    </source>
</reference>
<feature type="transmembrane region" description="Helical" evidence="6">
    <location>
        <begin position="116"/>
        <end position="136"/>
    </location>
</feature>
<dbReference type="GeneID" id="55564367"/>
<protein>
    <submittedName>
        <fullName evidence="7">Bile acid transporter</fullName>
    </submittedName>
</protein>
<feature type="transmembrane region" description="Helical" evidence="6">
    <location>
        <begin position="88"/>
        <end position="110"/>
    </location>
</feature>
<gene>
    <name evidence="7" type="ORF">NCTC11820_00486</name>
</gene>
<dbReference type="AlphaFoldDB" id="A0A2X2YUA2"/>
<feature type="transmembrane region" description="Helical" evidence="6">
    <location>
        <begin position="239"/>
        <end position="261"/>
    </location>
</feature>
<name>A0A2X2YUA2_9ACTO</name>
<evidence type="ECO:0000256" key="3">
    <source>
        <dbReference type="ARBA" id="ARBA00022989"/>
    </source>
</evidence>
<evidence type="ECO:0000256" key="5">
    <source>
        <dbReference type="SAM" id="MobiDB-lite"/>
    </source>
</evidence>
<proteinExistence type="predicted"/>
<dbReference type="InterPro" id="IPR038770">
    <property type="entry name" value="Na+/solute_symporter_sf"/>
</dbReference>
<dbReference type="Proteomes" id="UP000250245">
    <property type="component" value="Unassembled WGS sequence"/>
</dbReference>
<evidence type="ECO:0000256" key="4">
    <source>
        <dbReference type="ARBA" id="ARBA00023136"/>
    </source>
</evidence>
<evidence type="ECO:0000256" key="6">
    <source>
        <dbReference type="SAM" id="Phobius"/>
    </source>
</evidence>
<keyword evidence="4 6" id="KW-0472">Membrane</keyword>
<feature type="transmembrane region" description="Helical" evidence="6">
    <location>
        <begin position="212"/>
        <end position="233"/>
    </location>
</feature>
<evidence type="ECO:0000313" key="7">
    <source>
        <dbReference type="EMBL" id="SQB64155.1"/>
    </source>
</evidence>
<dbReference type="Pfam" id="PF01758">
    <property type="entry name" value="SBF"/>
    <property type="match status" value="1"/>
</dbReference>
<keyword evidence="2 6" id="KW-0812">Transmembrane</keyword>
<dbReference type="Gene3D" id="1.20.1530.20">
    <property type="match status" value="1"/>
</dbReference>
<dbReference type="PANTHER" id="PTHR10361">
    <property type="entry name" value="SODIUM-BILE ACID COTRANSPORTER"/>
    <property type="match status" value="1"/>
</dbReference>
<evidence type="ECO:0000256" key="1">
    <source>
        <dbReference type="ARBA" id="ARBA00004141"/>
    </source>
</evidence>
<dbReference type="PANTHER" id="PTHR10361:SF28">
    <property type="entry name" value="P3 PROTEIN-RELATED"/>
    <property type="match status" value="1"/>
</dbReference>
<evidence type="ECO:0000313" key="8">
    <source>
        <dbReference type="Proteomes" id="UP000250245"/>
    </source>
</evidence>
<feature type="transmembrane region" description="Helical" evidence="6">
    <location>
        <begin position="143"/>
        <end position="165"/>
    </location>
</feature>
<dbReference type="RefSeq" id="WP_004008203.1">
    <property type="nucleotide sequence ID" value="NZ_CP068112.1"/>
</dbReference>
<accession>A0A2X2YUA2</accession>
<feature type="transmembrane region" description="Helical" evidence="6">
    <location>
        <begin position="58"/>
        <end position="76"/>
    </location>
</feature>
<evidence type="ECO:0000256" key="2">
    <source>
        <dbReference type="ARBA" id="ARBA00022692"/>
    </source>
</evidence>
<comment type="subcellular location">
    <subcellularLocation>
        <location evidence="1">Membrane</location>
        <topology evidence="1">Multi-pass membrane protein</topology>
    </subcellularLocation>
</comment>
<dbReference type="EMBL" id="UASJ01000001">
    <property type="protein sequence ID" value="SQB64155.1"/>
    <property type="molecule type" value="Genomic_DNA"/>
</dbReference>
<feature type="transmembrane region" description="Helical" evidence="6">
    <location>
        <begin position="26"/>
        <end position="46"/>
    </location>
</feature>
<feature type="transmembrane region" description="Helical" evidence="6">
    <location>
        <begin position="177"/>
        <end position="200"/>
    </location>
</feature>
<dbReference type="InterPro" id="IPR004710">
    <property type="entry name" value="Bilac:Na_transpt"/>
</dbReference>
<dbReference type="GO" id="GO:0016020">
    <property type="term" value="C:membrane"/>
    <property type="evidence" value="ECO:0007669"/>
    <property type="project" value="UniProtKB-SubCell"/>
</dbReference>
<dbReference type="InterPro" id="IPR002657">
    <property type="entry name" value="BilAc:Na_symport/Acr3"/>
</dbReference>
<sequence>MTTQTNTRTDNQSVAPKALTPEDRSALKAVTIFPVLIIAAALWGFFSPATAGMLTPHVAILLGVIMFGMGLTLTLPDFRLVFTRPWPILLGVVAQYVIMPALAVLIVTVLRLPDAVAVGVILVGCAPGGTSSNVISYLAKADVALSVTMTAISTLLAPMMTPLLTQWLAGKYMPLDAGAMAVSIVKMVLVPVVAGLVLRLAFPKFINRILPALPWISTLGISAVLAGVVSASVDAIKATGLLVLVAVILHNMLGYGVGYGFSKLLRADNRVSRTVSIEVGMQNSGMAATLAKTHFAMTPEAALPGAIFSIWHNLSGALLSVIYRRMAEREAARNAETSTNKSPQPEKEVTTAPVSVG</sequence>
<feature type="region of interest" description="Disordered" evidence="5">
    <location>
        <begin position="333"/>
        <end position="357"/>
    </location>
</feature>
<organism evidence="7 8">
    <name type="scientific">Mobiluncus curtisii</name>
    <dbReference type="NCBI Taxonomy" id="2051"/>
    <lineage>
        <taxon>Bacteria</taxon>
        <taxon>Bacillati</taxon>
        <taxon>Actinomycetota</taxon>
        <taxon>Actinomycetes</taxon>
        <taxon>Actinomycetales</taxon>
        <taxon>Actinomycetaceae</taxon>
        <taxon>Mobiluncus</taxon>
    </lineage>
</organism>
<dbReference type="OMA" id="AHYVIMP"/>